<accession>A0A7J6MCF2</accession>
<name>A0A7J6MCF2_PEROL</name>
<evidence type="ECO:0000256" key="4">
    <source>
        <dbReference type="ARBA" id="ARBA00022679"/>
    </source>
</evidence>
<dbReference type="EC" id="2.1.1.296" evidence="1"/>
<dbReference type="InterPro" id="IPR014729">
    <property type="entry name" value="Rossmann-like_a/b/a_fold"/>
</dbReference>
<dbReference type="Proteomes" id="UP000570595">
    <property type="component" value="Unassembled WGS sequence"/>
</dbReference>
<dbReference type="PROSITE" id="PS51614">
    <property type="entry name" value="SAM_MT_ADRIFT"/>
    <property type="match status" value="1"/>
</dbReference>
<keyword evidence="4 9" id="KW-0808">Transferase</keyword>
<protein>
    <recommendedName>
        <fullName evidence="2">Cap-specific mRNA (nucleoside-2'-O-)-methyltransferase 2</fullName>
        <ecNumber evidence="1">2.1.1.296</ecNumber>
    </recommendedName>
</protein>
<dbReference type="SUPFAM" id="SSF52374">
    <property type="entry name" value="Nucleotidylyl transferase"/>
    <property type="match status" value="1"/>
</dbReference>
<evidence type="ECO:0000313" key="10">
    <source>
        <dbReference type="Proteomes" id="UP000570595"/>
    </source>
</evidence>
<reference evidence="9 10" key="1">
    <citation type="submission" date="2020-04" db="EMBL/GenBank/DDBJ databases">
        <title>Perkinsus olseni comparative genomics.</title>
        <authorList>
            <person name="Bogema D.R."/>
        </authorList>
    </citation>
    <scope>NUCLEOTIDE SEQUENCE [LARGE SCALE GENOMIC DNA]</scope>
    <source>
        <strain evidence="9">ATCC PRA-179</strain>
    </source>
</reference>
<dbReference type="PANTHER" id="PTHR16121">
    <property type="entry name" value="CAP-SPECIFIC MRNA (NUCLEOSIDE-2'-O-)-METHYLTRANSFERASE 1-RELATED"/>
    <property type="match status" value="1"/>
</dbReference>
<dbReference type="InterPro" id="IPR029412">
    <property type="entry name" value="CEP19"/>
</dbReference>
<evidence type="ECO:0000256" key="3">
    <source>
        <dbReference type="ARBA" id="ARBA00022603"/>
    </source>
</evidence>
<feature type="compositionally biased region" description="Basic and acidic residues" evidence="7">
    <location>
        <begin position="425"/>
        <end position="442"/>
    </location>
</feature>
<sequence>MTREALQMVRLPLPDLPHDPSAIGSLFQASGTEASPVGLSDDSVAKARAKLDRARDEIDSVDIAEWRSFSKRLNALDGLTKEIRSRVGVDAPLINNAWAKFYEVLAAFGTRIFGSCKTEEKLRTMHLCECPGGFLAALNVYLNITRPESVPEWQWMGASLNPYHEANDLNQMVDDDALYRRTQDRWWTGPDGSGDILQPGAAQDLWFGSRAVDGKCQLVTADGSMDVQYDPNKQESLCLPIIFRELLLAIGLLRPGGTFVMKAYSLLDDSTVAALSLAGSMFDAVEVVKPVASKPANSETYWVCLGFRGLTKDDGEWLRRALAVEDPRLELRLPATASQCSREFVHAARQTAVKLADRQAEAIKCKLSSWRERDDSDPQPYPKKRKTVESLSGEYVRILIPDDFDFTSVKPLLPTDAVGRLGGVDSRRASRGTVDDRRHDHEEDAALKELRDRLPNHATFCMEAVTGPASEVPRVAQEEATDWPTFMLTSEQLSGCPGAYKRMTGFAQESNAKIPSSSSVVYSPLVWNASELKALVRKRLLRFEKFPTVQPRSPGDAVACSLANNERTRAVISELLKVHSCIDPDHVSTWDTPIHGASAKGTADVSVKTLADRSALVDPFSRQFDPTTRAELLQSAVAGVEALTPGGSSVLLLELSGAPVAAVWLGSLLFRLAQLFGKLKLVQPCSDNSVLRCSSWVVCIGRLSGGRSKSSLRALRGAAASGDVFTPLAPTTCTLFAPFRQWLGDVNEMFIRSQVRYWLASPIEADSRTVALKFLAERGIKRYTFEGAATRTVGVFFGTFDPIHENHWAIVEYALSNELVTSVVLVANAENNPSKPKATDLKTRQSLLRERVRVSGMEDRVTVATGYSRNSQRWADREALAHALVGDMAAATTDVLVPVILCGEDSFMKALKGSTRDKTTRHFIGLAELDTSIIVFPRSPSAEALKNAVGEVPPRIRRRVSVAEGYSDPHPGLSSSRTRAAIAESSGLEAPGVDQSLLAFIREPRKMHRFDIFSKRLMAVYEESPVRPRRIGLIYTPTPTLVLEFAKLNGRLYHRRMPLPRLSPVSDPAEVVQRLRNRFQDYLPQHLVSEEQLLGLVKRLREHAPRRSSQEATVGITSDTTDFNKLNNDELSKAKARMDVAFEQNQVHPGDPDFIYDLEVSFDGGAGTGKANDWDEWSEEEEVVL</sequence>
<dbReference type="InterPro" id="IPR002877">
    <property type="entry name" value="RNA_MeTrfase_FtsJ_dom"/>
</dbReference>
<dbReference type="OrthoDB" id="429909at2759"/>
<dbReference type="EMBL" id="JABAHT010000031">
    <property type="protein sequence ID" value="KAF4668860.1"/>
    <property type="molecule type" value="Genomic_DNA"/>
</dbReference>
<keyword evidence="3 9" id="KW-0489">Methyltransferase</keyword>
<dbReference type="Gene3D" id="3.40.50.12760">
    <property type="match status" value="1"/>
</dbReference>
<comment type="caution">
    <text evidence="9">The sequence shown here is derived from an EMBL/GenBank/DDBJ whole genome shotgun (WGS) entry which is preliminary data.</text>
</comment>
<proteinExistence type="predicted"/>
<evidence type="ECO:0000256" key="2">
    <source>
        <dbReference type="ARBA" id="ARBA00021134"/>
    </source>
</evidence>
<dbReference type="Pfam" id="PF01728">
    <property type="entry name" value="FtsJ"/>
    <property type="match status" value="1"/>
</dbReference>
<dbReference type="GO" id="GO:0005737">
    <property type="term" value="C:cytoplasm"/>
    <property type="evidence" value="ECO:0007669"/>
    <property type="project" value="TreeGrafter"/>
</dbReference>
<dbReference type="InterPro" id="IPR029063">
    <property type="entry name" value="SAM-dependent_MTases_sf"/>
</dbReference>
<dbReference type="Pfam" id="PF14933">
    <property type="entry name" value="CEP19"/>
    <property type="match status" value="1"/>
</dbReference>
<dbReference type="PANTHER" id="PTHR16121:SF2">
    <property type="entry name" value="CAP-SPECIFIC MRNA (NUCLEOSIDE-2'-O-)-METHYLTRANSFERASE 2"/>
    <property type="match status" value="1"/>
</dbReference>
<organism evidence="9 10">
    <name type="scientific">Perkinsus olseni</name>
    <name type="common">Perkinsus atlanticus</name>
    <dbReference type="NCBI Taxonomy" id="32597"/>
    <lineage>
        <taxon>Eukaryota</taxon>
        <taxon>Sar</taxon>
        <taxon>Alveolata</taxon>
        <taxon>Perkinsozoa</taxon>
        <taxon>Perkinsea</taxon>
        <taxon>Perkinsida</taxon>
        <taxon>Perkinsidae</taxon>
        <taxon>Perkinsus</taxon>
    </lineage>
</organism>
<dbReference type="GO" id="GO:0006370">
    <property type="term" value="P:7-methylguanosine mRNA capping"/>
    <property type="evidence" value="ECO:0007669"/>
    <property type="project" value="TreeGrafter"/>
</dbReference>
<evidence type="ECO:0000256" key="1">
    <source>
        <dbReference type="ARBA" id="ARBA00012770"/>
    </source>
</evidence>
<dbReference type="SUPFAM" id="SSF53335">
    <property type="entry name" value="S-adenosyl-L-methionine-dependent methyltransferases"/>
    <property type="match status" value="1"/>
</dbReference>
<evidence type="ECO:0000256" key="6">
    <source>
        <dbReference type="ARBA" id="ARBA00049477"/>
    </source>
</evidence>
<gene>
    <name evidence="9" type="primary">FTSJD1_1</name>
    <name evidence="9" type="ORF">FOZ61_005636</name>
</gene>
<dbReference type="InterPro" id="IPR050851">
    <property type="entry name" value="mRNA_Cap_2O-Ribose_MeTrfase"/>
</dbReference>
<evidence type="ECO:0000256" key="5">
    <source>
        <dbReference type="ARBA" id="ARBA00022691"/>
    </source>
</evidence>
<dbReference type="InterPro" id="IPR025807">
    <property type="entry name" value="Adrift-typ_MeTrfase"/>
</dbReference>
<evidence type="ECO:0000259" key="8">
    <source>
        <dbReference type="PROSITE" id="PS51614"/>
    </source>
</evidence>
<dbReference type="GO" id="GO:0004483">
    <property type="term" value="F:methyltransferase cap1 activity"/>
    <property type="evidence" value="ECO:0007669"/>
    <property type="project" value="TreeGrafter"/>
</dbReference>
<dbReference type="GO" id="GO:0005634">
    <property type="term" value="C:nucleus"/>
    <property type="evidence" value="ECO:0007669"/>
    <property type="project" value="UniProtKB-ARBA"/>
</dbReference>
<comment type="catalytic activity">
    <reaction evidence="6">
        <text>a 5'-end (N(7)-methyl 5'-triphosphoguanosine)-(2'-O-methyl-ribonucleoside)-(ribonucleotide) in mRNA + S-adenosyl-L-methionine = a 5'-end (N(7)-methyl 5'-triphosphoguanosine)-(2'-O-methyl-ribonucleoside)-(2'-O-methyl-ribonucleotide) in mRNA + S-adenosyl-L-homocysteine + H(+)</text>
        <dbReference type="Rhea" id="RHEA:67024"/>
        <dbReference type="Rhea" id="RHEA-COMP:17169"/>
        <dbReference type="Rhea" id="RHEA-COMP:17170"/>
        <dbReference type="ChEBI" id="CHEBI:15378"/>
        <dbReference type="ChEBI" id="CHEBI:57856"/>
        <dbReference type="ChEBI" id="CHEBI:59789"/>
        <dbReference type="ChEBI" id="CHEBI:167612"/>
        <dbReference type="ChEBI" id="CHEBI:167614"/>
        <dbReference type="EC" id="2.1.1.296"/>
    </reaction>
</comment>
<dbReference type="Gene3D" id="3.40.50.620">
    <property type="entry name" value="HUPs"/>
    <property type="match status" value="1"/>
</dbReference>
<feature type="domain" description="Adrift-type SAM-dependent 2'-O-MTase" evidence="8">
    <location>
        <begin position="92"/>
        <end position="309"/>
    </location>
</feature>
<evidence type="ECO:0000313" key="9">
    <source>
        <dbReference type="EMBL" id="KAF4668860.1"/>
    </source>
</evidence>
<dbReference type="GO" id="GO:0032259">
    <property type="term" value="P:methylation"/>
    <property type="evidence" value="ECO:0007669"/>
    <property type="project" value="UniProtKB-KW"/>
</dbReference>
<evidence type="ECO:0000256" key="7">
    <source>
        <dbReference type="SAM" id="MobiDB-lite"/>
    </source>
</evidence>
<dbReference type="GO" id="GO:0120550">
    <property type="term" value="F:methyltransferase cap2 activity"/>
    <property type="evidence" value="ECO:0007669"/>
    <property type="project" value="UniProtKB-EC"/>
</dbReference>
<dbReference type="AlphaFoldDB" id="A0A7J6MCF2"/>
<feature type="region of interest" description="Disordered" evidence="7">
    <location>
        <begin position="421"/>
        <end position="442"/>
    </location>
</feature>
<keyword evidence="5" id="KW-0949">S-adenosyl-L-methionine</keyword>